<dbReference type="Proteomes" id="UP000319148">
    <property type="component" value="Unassembled WGS sequence"/>
</dbReference>
<keyword evidence="4" id="KW-1185">Reference proteome</keyword>
<dbReference type="PANTHER" id="PTHR40572:SF1">
    <property type="entry name" value="PROTEIN BAX"/>
    <property type="match status" value="1"/>
</dbReference>
<dbReference type="InterPro" id="IPR002901">
    <property type="entry name" value="MGlyc_endo_b_GlcNAc-like_dom"/>
</dbReference>
<feature type="domain" description="Mannosyl-glycoprotein endo-beta-N-acetylglucosamidase-like" evidence="2">
    <location>
        <begin position="147"/>
        <end position="285"/>
    </location>
</feature>
<reference evidence="4" key="1">
    <citation type="submission" date="2019-06" db="EMBL/GenBank/DDBJ databases">
        <title>The complete genome of Emcibacter congregatus ZYLT.</title>
        <authorList>
            <person name="Zhao Z."/>
        </authorList>
    </citation>
    <scope>NUCLEOTIDE SEQUENCE [LARGE SCALE GENOMIC DNA]</scope>
    <source>
        <strain evidence="4">MCCC 1A06723</strain>
    </source>
</reference>
<comment type="caution">
    <text evidence="3">The sequence shown here is derived from an EMBL/GenBank/DDBJ whole genome shotgun (WGS) entry which is preliminary data.</text>
</comment>
<feature type="transmembrane region" description="Helical" evidence="1">
    <location>
        <begin position="12"/>
        <end position="35"/>
    </location>
</feature>
<dbReference type="Pfam" id="PF01832">
    <property type="entry name" value="Glucosaminidase"/>
    <property type="match status" value="1"/>
</dbReference>
<evidence type="ECO:0000256" key="1">
    <source>
        <dbReference type="SAM" id="Phobius"/>
    </source>
</evidence>
<keyword evidence="1" id="KW-0472">Membrane</keyword>
<keyword evidence="1" id="KW-0812">Transmembrane</keyword>
<organism evidence="3 4">
    <name type="scientific">Emcibacter nanhaiensis</name>
    <dbReference type="NCBI Taxonomy" id="1505037"/>
    <lineage>
        <taxon>Bacteria</taxon>
        <taxon>Pseudomonadati</taxon>
        <taxon>Pseudomonadota</taxon>
        <taxon>Alphaproteobacteria</taxon>
        <taxon>Emcibacterales</taxon>
        <taxon>Emcibacteraceae</taxon>
        <taxon>Emcibacter</taxon>
    </lineage>
</organism>
<accession>A0A501PTS7</accession>
<keyword evidence="1" id="KW-1133">Transmembrane helix</keyword>
<dbReference type="InterPro" id="IPR053195">
    <property type="entry name" value="Bax-like"/>
</dbReference>
<evidence type="ECO:0000313" key="3">
    <source>
        <dbReference type="EMBL" id="TPD63186.1"/>
    </source>
</evidence>
<evidence type="ECO:0000313" key="4">
    <source>
        <dbReference type="Proteomes" id="UP000319148"/>
    </source>
</evidence>
<dbReference type="EMBL" id="VFIY01000004">
    <property type="protein sequence ID" value="TPD63186.1"/>
    <property type="molecule type" value="Genomic_DNA"/>
</dbReference>
<name>A0A501PTS7_9PROT</name>
<gene>
    <name evidence="3" type="ORF">FIV46_03670</name>
</gene>
<dbReference type="Gene3D" id="1.10.530.10">
    <property type="match status" value="1"/>
</dbReference>
<protein>
    <recommendedName>
        <fullName evidence="2">Mannosyl-glycoprotein endo-beta-N-acetylglucosamidase-like domain-containing protein</fullName>
    </recommendedName>
</protein>
<sequence>MPSGSIKRSRSFIRNTILTVNAIVFFVIIPLTLAVDQVNRSRNHLAPVTLVKNLKLPENTSAIRFFAAYGYDLGPVRRGIAGVPRLYLADLPPELAAMSSVRERKKLFISTLLPLILKVNETILADRQKLERIIRKIEVGTVPSTSELHWIQRKQRQYKMNTEDLYALRKRINVVPPSLALTQAAIESGWGTSRFAQQGNALYGQWTWGTDGLVPEQRDDGKNHKIKSFPNAIEAVFGYVHNLNTHRAYRKFRDERARQTQNGHLDIHKLVETLDKYSERGMEYVITLKDIMRVNRLRDFDRARLQATPS</sequence>
<proteinExistence type="predicted"/>
<dbReference type="AlphaFoldDB" id="A0A501PTS7"/>
<evidence type="ECO:0000259" key="2">
    <source>
        <dbReference type="SMART" id="SM00047"/>
    </source>
</evidence>
<dbReference type="GO" id="GO:0004040">
    <property type="term" value="F:amidase activity"/>
    <property type="evidence" value="ECO:0007669"/>
    <property type="project" value="InterPro"/>
</dbReference>
<dbReference type="OrthoDB" id="9788155at2"/>
<dbReference type="PANTHER" id="PTHR40572">
    <property type="entry name" value="PROTEIN BAX"/>
    <property type="match status" value="1"/>
</dbReference>
<dbReference type="SMART" id="SM00047">
    <property type="entry name" value="LYZ2"/>
    <property type="match status" value="1"/>
</dbReference>